<dbReference type="Gene3D" id="2.60.40.1120">
    <property type="entry name" value="Carboxypeptidase-like, regulatory domain"/>
    <property type="match status" value="1"/>
</dbReference>
<evidence type="ECO:0000313" key="1">
    <source>
        <dbReference type="EMBL" id="AWG25097.1"/>
    </source>
</evidence>
<dbReference type="Proteomes" id="UP000244677">
    <property type="component" value="Chromosome"/>
</dbReference>
<reference evidence="1 2" key="1">
    <citation type="submission" date="2017-04" db="EMBL/GenBank/DDBJ databases">
        <title>Complete genome sequence of Flavobacterium kingsejong AJ004.</title>
        <authorList>
            <person name="Lee P.C."/>
        </authorList>
    </citation>
    <scope>NUCLEOTIDE SEQUENCE [LARGE SCALE GENOMIC DNA]</scope>
    <source>
        <strain evidence="1 2">AJ004</strain>
    </source>
</reference>
<dbReference type="GO" id="GO:0030246">
    <property type="term" value="F:carbohydrate binding"/>
    <property type="evidence" value="ECO:0007669"/>
    <property type="project" value="InterPro"/>
</dbReference>
<dbReference type="Pfam" id="PF13620">
    <property type="entry name" value="CarboxypepD_reg"/>
    <property type="match status" value="1"/>
</dbReference>
<dbReference type="EMBL" id="CP020919">
    <property type="protein sequence ID" value="AWG25097.1"/>
    <property type="molecule type" value="Genomic_DNA"/>
</dbReference>
<gene>
    <name evidence="1" type="ORF">FK004_07545</name>
</gene>
<keyword evidence="2" id="KW-1185">Reference proteome</keyword>
<protein>
    <recommendedName>
        <fullName evidence="3">Carboxypeptidase regulatory-like domain-containing protein</fullName>
    </recommendedName>
</protein>
<organism evidence="1 2">
    <name type="scientific">Flavobacterium kingsejongi</name>
    <dbReference type="NCBI Taxonomy" id="1678728"/>
    <lineage>
        <taxon>Bacteria</taxon>
        <taxon>Pseudomonadati</taxon>
        <taxon>Bacteroidota</taxon>
        <taxon>Flavobacteriia</taxon>
        <taxon>Flavobacteriales</taxon>
        <taxon>Flavobacteriaceae</taxon>
        <taxon>Flavobacterium</taxon>
    </lineage>
</organism>
<evidence type="ECO:0000313" key="2">
    <source>
        <dbReference type="Proteomes" id="UP000244677"/>
    </source>
</evidence>
<proteinExistence type="predicted"/>
<name>A0A2S1LMX2_9FLAO</name>
<sequence>MFELKCTKMDSKQKLRLKMYYNVERYGMDNAYIAVLAPPFQDAFNLFRVKIVAIENALQQADYVTRSLEDKISLKEMLCQVATDIAVLLHNYAVEKNDAVLQDQFSYAMDELMEMEKYALVKMLDSVRETGFECQVALEAVGITAGLFEILGLLLDDYRRPATKLRNPAILRRKLRLTMHYHFMEADRVLKYRLDKTVNLFKFINPDFVVNYKALRVISSYTGKMTQIEGTITCFKENKPIPGAEFTIAEEQTAITDGEGKYHIRKIQDGIVTVKVHATGYKDSYNNGIFIKEGTVAHLDVALTPEYDYD</sequence>
<dbReference type="SUPFAM" id="SSF49452">
    <property type="entry name" value="Starch-binding domain-like"/>
    <property type="match status" value="1"/>
</dbReference>
<dbReference type="AlphaFoldDB" id="A0A2S1LMX2"/>
<dbReference type="InterPro" id="IPR013784">
    <property type="entry name" value="Carb-bd-like_fold"/>
</dbReference>
<accession>A0A2S1LMX2</accession>
<evidence type="ECO:0008006" key="3">
    <source>
        <dbReference type="Google" id="ProtNLM"/>
    </source>
</evidence>
<dbReference type="KEGG" id="fki:FK004_07545"/>